<keyword evidence="2" id="KW-1185">Reference proteome</keyword>
<evidence type="ECO:0000313" key="2">
    <source>
        <dbReference type="Proteomes" id="UP000573327"/>
    </source>
</evidence>
<proteinExistence type="predicted"/>
<evidence type="ECO:0000313" key="1">
    <source>
        <dbReference type="EMBL" id="MBB4948098.1"/>
    </source>
</evidence>
<reference evidence="1 2" key="1">
    <citation type="submission" date="2020-08" db="EMBL/GenBank/DDBJ databases">
        <title>Sequencing the genomes of 1000 actinobacteria strains.</title>
        <authorList>
            <person name="Klenk H.-P."/>
        </authorList>
    </citation>
    <scope>NUCLEOTIDE SEQUENCE [LARGE SCALE GENOMIC DNA]</scope>
    <source>
        <strain evidence="1 2">DSM 44786</strain>
    </source>
</reference>
<dbReference type="Proteomes" id="UP000573327">
    <property type="component" value="Unassembled WGS sequence"/>
</dbReference>
<dbReference type="EMBL" id="JACHJR010000001">
    <property type="protein sequence ID" value="MBB4948098.1"/>
    <property type="molecule type" value="Genomic_DNA"/>
</dbReference>
<dbReference type="AlphaFoldDB" id="A0A7W7SDU7"/>
<gene>
    <name evidence="1" type="ORF">F4556_003633</name>
</gene>
<comment type="caution">
    <text evidence="1">The sequence shown here is derived from an EMBL/GenBank/DDBJ whole genome shotgun (WGS) entry which is preliminary data.</text>
</comment>
<protein>
    <submittedName>
        <fullName evidence="1">Uncharacterized protein</fullName>
    </submittedName>
</protein>
<sequence length="53" mass="5964">MSLSRANYEVNGVFRTPSGAGHCVIEYHPVWLFFEMEPLFGEFPDAMIPTQSG</sequence>
<accession>A0A7W7SDU7</accession>
<organism evidence="1 2">
    <name type="scientific">Kitasatospora gansuensis</name>
    <dbReference type="NCBI Taxonomy" id="258050"/>
    <lineage>
        <taxon>Bacteria</taxon>
        <taxon>Bacillati</taxon>
        <taxon>Actinomycetota</taxon>
        <taxon>Actinomycetes</taxon>
        <taxon>Kitasatosporales</taxon>
        <taxon>Streptomycetaceae</taxon>
        <taxon>Kitasatospora</taxon>
    </lineage>
</organism>
<name>A0A7W7SDU7_9ACTN</name>